<keyword evidence="3" id="KW-0862">Zinc</keyword>
<evidence type="ECO:0000313" key="6">
    <source>
        <dbReference type="Proteomes" id="UP000045545"/>
    </source>
</evidence>
<dbReference type="GO" id="GO:0046872">
    <property type="term" value="F:metal ion binding"/>
    <property type="evidence" value="ECO:0007669"/>
    <property type="project" value="UniProtKB-KW"/>
</dbReference>
<dbReference type="Gene3D" id="3.40.50.720">
    <property type="entry name" value="NAD(P)-binding Rossmann-like Domain"/>
    <property type="match status" value="1"/>
</dbReference>
<dbReference type="InterPro" id="IPR013154">
    <property type="entry name" value="ADH-like_N"/>
</dbReference>
<gene>
    <name evidence="5" type="ORF">2689</name>
</gene>
<dbReference type="EMBL" id="CGIH01000051">
    <property type="protein sequence ID" value="CFY08572.1"/>
    <property type="molecule type" value="Genomic_DNA"/>
</dbReference>
<accession>A0A0E4GFF1</accession>
<dbReference type="RefSeq" id="WP_046499974.1">
    <property type="nucleotide sequence ID" value="NZ_CGIH01000051.1"/>
</dbReference>
<evidence type="ECO:0000256" key="1">
    <source>
        <dbReference type="ARBA" id="ARBA00001947"/>
    </source>
</evidence>
<dbReference type="AlphaFoldDB" id="A0A0E4GFF1"/>
<reference evidence="5 6" key="1">
    <citation type="submission" date="2015-03" db="EMBL/GenBank/DDBJ databases">
        <authorList>
            <person name="Murphy D."/>
        </authorList>
    </citation>
    <scope>NUCLEOTIDE SEQUENCE [LARGE SCALE GENOMIC DNA]</scope>
    <source>
        <strain evidence="5 6">OL-4</strain>
    </source>
</reference>
<evidence type="ECO:0000256" key="2">
    <source>
        <dbReference type="ARBA" id="ARBA00022723"/>
    </source>
</evidence>
<comment type="cofactor">
    <cofactor evidence="1">
        <name>Zn(2+)</name>
        <dbReference type="ChEBI" id="CHEBI:29105"/>
    </cofactor>
</comment>
<proteinExistence type="predicted"/>
<dbReference type="OrthoDB" id="9769198at2"/>
<dbReference type="InterPro" id="IPR013149">
    <property type="entry name" value="ADH-like_C"/>
</dbReference>
<organism evidence="5 6">
    <name type="scientific">Syntrophomonas zehnderi OL-4</name>
    <dbReference type="NCBI Taxonomy" id="690567"/>
    <lineage>
        <taxon>Bacteria</taxon>
        <taxon>Bacillati</taxon>
        <taxon>Bacillota</taxon>
        <taxon>Clostridia</taxon>
        <taxon>Eubacteriales</taxon>
        <taxon>Syntrophomonadaceae</taxon>
        <taxon>Syntrophomonas</taxon>
    </lineage>
</organism>
<sequence length="357" mass="38260">MSAATMKALVYQGPNNFSLMDVPMPKILAPTDVIGKVTLAAVCSSDIHMAQGDLPNTPTPRIMGHEFCIEITEVGSDVKKFKVGDRCVVKPGAHCEECLMCRMGLVALCENGGVFGSNGKLEGGHAEYVRVPWADQENQLHKIPEGMSEEDIILAPDMLATAWFGIANTQLQPGQSLAVIGVGPVGLSTCLLAKKVFGAGKVIAVDIAQYRLDLAVKEGIADYVINPATDDVAQKFLEITGGLGVDATVETTGLETTMAMAVSATRPGGIVSTVAIFSDMLVKLPLVEMIVKNQQLKMGIQVNDGVPEMIDLIKQGKLDTKFMLTHRAPLNDIINGYEVFGKQQDGCIKWLVTPFEN</sequence>
<dbReference type="SUPFAM" id="SSF51735">
    <property type="entry name" value="NAD(P)-binding Rossmann-fold domains"/>
    <property type="match status" value="1"/>
</dbReference>
<evidence type="ECO:0000256" key="3">
    <source>
        <dbReference type="ARBA" id="ARBA00022833"/>
    </source>
</evidence>
<dbReference type="SUPFAM" id="SSF50129">
    <property type="entry name" value="GroES-like"/>
    <property type="match status" value="1"/>
</dbReference>
<protein>
    <submittedName>
        <fullName evidence="5">Polyketide synthase, enoylreductase</fullName>
    </submittedName>
</protein>
<dbReference type="Proteomes" id="UP000045545">
    <property type="component" value="Unassembled WGS sequence"/>
</dbReference>
<dbReference type="InterPro" id="IPR011032">
    <property type="entry name" value="GroES-like_sf"/>
</dbReference>
<dbReference type="Gene3D" id="3.90.180.10">
    <property type="entry name" value="Medium-chain alcohol dehydrogenases, catalytic domain"/>
    <property type="match status" value="1"/>
</dbReference>
<name>A0A0E4GFF1_9FIRM</name>
<keyword evidence="6" id="KW-1185">Reference proteome</keyword>
<dbReference type="Pfam" id="PF00107">
    <property type="entry name" value="ADH_zinc_N"/>
    <property type="match status" value="1"/>
</dbReference>
<evidence type="ECO:0000259" key="4">
    <source>
        <dbReference type="SMART" id="SM00829"/>
    </source>
</evidence>
<feature type="domain" description="Enoyl reductase (ER)" evidence="4">
    <location>
        <begin position="13"/>
        <end position="324"/>
    </location>
</feature>
<dbReference type="PANTHER" id="PTHR42813">
    <property type="entry name" value="ZINC-TYPE ALCOHOL DEHYDROGENASE-LIKE"/>
    <property type="match status" value="1"/>
</dbReference>
<dbReference type="STRING" id="690567.2689"/>
<dbReference type="GO" id="GO:0016491">
    <property type="term" value="F:oxidoreductase activity"/>
    <property type="evidence" value="ECO:0007669"/>
    <property type="project" value="InterPro"/>
</dbReference>
<dbReference type="InterPro" id="IPR020843">
    <property type="entry name" value="ER"/>
</dbReference>
<evidence type="ECO:0000313" key="5">
    <source>
        <dbReference type="EMBL" id="CFY08572.1"/>
    </source>
</evidence>
<dbReference type="SMART" id="SM00829">
    <property type="entry name" value="PKS_ER"/>
    <property type="match status" value="1"/>
</dbReference>
<dbReference type="InterPro" id="IPR036291">
    <property type="entry name" value="NAD(P)-bd_dom_sf"/>
</dbReference>
<dbReference type="Pfam" id="PF08240">
    <property type="entry name" value="ADH_N"/>
    <property type="match status" value="1"/>
</dbReference>
<keyword evidence="2" id="KW-0479">Metal-binding</keyword>